<evidence type="ECO:0000313" key="2">
    <source>
        <dbReference type="Proteomes" id="UP000016932"/>
    </source>
</evidence>
<dbReference type="AlphaFoldDB" id="M2Z0Z8"/>
<evidence type="ECO:0000313" key="1">
    <source>
        <dbReference type="EMBL" id="EME83515.1"/>
    </source>
</evidence>
<accession>M2Z0Z8</accession>
<reference evidence="1 2" key="1">
    <citation type="journal article" date="2012" name="PLoS Pathog.">
        <title>Diverse lifestyles and strategies of plant pathogenesis encoded in the genomes of eighteen Dothideomycetes fungi.</title>
        <authorList>
            <person name="Ohm R.A."/>
            <person name="Feau N."/>
            <person name="Henrissat B."/>
            <person name="Schoch C.L."/>
            <person name="Horwitz B.A."/>
            <person name="Barry K.W."/>
            <person name="Condon B.J."/>
            <person name="Copeland A.C."/>
            <person name="Dhillon B."/>
            <person name="Glaser F."/>
            <person name="Hesse C.N."/>
            <person name="Kosti I."/>
            <person name="LaButti K."/>
            <person name="Lindquist E.A."/>
            <person name="Lucas S."/>
            <person name="Salamov A.A."/>
            <person name="Bradshaw R.E."/>
            <person name="Ciuffetti L."/>
            <person name="Hamelin R.C."/>
            <person name="Kema G.H.J."/>
            <person name="Lawrence C."/>
            <person name="Scott J.A."/>
            <person name="Spatafora J.W."/>
            <person name="Turgeon B.G."/>
            <person name="de Wit P.J.G.M."/>
            <person name="Zhong S."/>
            <person name="Goodwin S.B."/>
            <person name="Grigoriev I.V."/>
        </authorList>
    </citation>
    <scope>NUCLEOTIDE SEQUENCE [LARGE SCALE GENOMIC DNA]</scope>
    <source>
        <strain evidence="1 2">CIRAD86</strain>
    </source>
</reference>
<dbReference type="KEGG" id="pfj:MYCFIDRAFT_174947"/>
<dbReference type="RefSeq" id="XP_007926713.1">
    <property type="nucleotide sequence ID" value="XM_007928522.1"/>
</dbReference>
<dbReference type="Proteomes" id="UP000016932">
    <property type="component" value="Unassembled WGS sequence"/>
</dbReference>
<sequence>MVRTLSRRKNGLRCGHATWSPYSTSAFRALAGPAVQRERGRELSPAIRAGRRFGAQLANIDATCLLAGGLKELS</sequence>
<keyword evidence="2" id="KW-1185">Reference proteome</keyword>
<name>M2Z0Z8_PSEFD</name>
<proteinExistence type="predicted"/>
<gene>
    <name evidence="1" type="ORF">MYCFIDRAFT_174947</name>
</gene>
<organism evidence="1 2">
    <name type="scientific">Pseudocercospora fijiensis (strain CIRAD86)</name>
    <name type="common">Black leaf streak disease fungus</name>
    <name type="synonym">Mycosphaerella fijiensis</name>
    <dbReference type="NCBI Taxonomy" id="383855"/>
    <lineage>
        <taxon>Eukaryota</taxon>
        <taxon>Fungi</taxon>
        <taxon>Dikarya</taxon>
        <taxon>Ascomycota</taxon>
        <taxon>Pezizomycotina</taxon>
        <taxon>Dothideomycetes</taxon>
        <taxon>Dothideomycetidae</taxon>
        <taxon>Mycosphaerellales</taxon>
        <taxon>Mycosphaerellaceae</taxon>
        <taxon>Pseudocercospora</taxon>
    </lineage>
</organism>
<protein>
    <submittedName>
        <fullName evidence="1">Uncharacterized protein</fullName>
    </submittedName>
</protein>
<dbReference type="HOGENOM" id="CLU_2688861_0_0_1"/>
<dbReference type="VEuPathDB" id="FungiDB:MYCFIDRAFT_174947"/>
<dbReference type="GeneID" id="19333280"/>
<dbReference type="EMBL" id="KB446558">
    <property type="protein sequence ID" value="EME83515.1"/>
    <property type="molecule type" value="Genomic_DNA"/>
</dbReference>